<sequence length="305" mass="34288">MPCLHVCGGHARRQQCQVDAAIVCTPNQTLVPISKELLHAGKHFLCEKPICADVASGHLHIECAEDSKWKLLTGHHRCFNRYPVAVKQHILSLGRVIPTSGLWNIYNRLSYFGLPIEWRHLDSARPVFINIIHEIDLLHYWYGPITRFLAEQTIFQRRFDAEEGAAIMLRFASGLAGTFLLSDAVVSQHNFGGGTGENPIIPCTRQDFHSLFGSEGSLSVSDMTRWDYGNGENSRNRELLEIMLEVPDLKIPFASPIELFMKVIKDEESASCDGAEGLRAVVVCKAFKRSMKEHCPVEIDWGGQY</sequence>
<evidence type="ECO:0000259" key="1">
    <source>
        <dbReference type="Pfam" id="PF01408"/>
    </source>
</evidence>
<dbReference type="Pfam" id="PF02894">
    <property type="entry name" value="GFO_IDH_MocA_C"/>
    <property type="match status" value="1"/>
</dbReference>
<keyword evidence="4" id="KW-1185">Reference proteome</keyword>
<reference evidence="3" key="1">
    <citation type="journal article" date="2020" name="Stud. Mycol.">
        <title>101 Dothideomycetes genomes: a test case for predicting lifestyles and emergence of pathogens.</title>
        <authorList>
            <person name="Haridas S."/>
            <person name="Albert R."/>
            <person name="Binder M."/>
            <person name="Bloem J."/>
            <person name="Labutti K."/>
            <person name="Salamov A."/>
            <person name="Andreopoulos B."/>
            <person name="Baker S."/>
            <person name="Barry K."/>
            <person name="Bills G."/>
            <person name="Bluhm B."/>
            <person name="Cannon C."/>
            <person name="Castanera R."/>
            <person name="Culley D."/>
            <person name="Daum C."/>
            <person name="Ezra D."/>
            <person name="Gonzalez J."/>
            <person name="Henrissat B."/>
            <person name="Kuo A."/>
            <person name="Liang C."/>
            <person name="Lipzen A."/>
            <person name="Lutzoni F."/>
            <person name="Magnuson J."/>
            <person name="Mondo S."/>
            <person name="Nolan M."/>
            <person name="Ohm R."/>
            <person name="Pangilinan J."/>
            <person name="Park H.-J."/>
            <person name="Ramirez L."/>
            <person name="Alfaro M."/>
            <person name="Sun H."/>
            <person name="Tritt A."/>
            <person name="Yoshinaga Y."/>
            <person name="Zwiers L.-H."/>
            <person name="Turgeon B."/>
            <person name="Goodwin S."/>
            <person name="Spatafora J."/>
            <person name="Crous P."/>
            <person name="Grigoriev I."/>
        </authorList>
    </citation>
    <scope>NUCLEOTIDE SEQUENCE</scope>
    <source>
        <strain evidence="3">CBS 183.55</strain>
    </source>
</reference>
<dbReference type="Pfam" id="PF01408">
    <property type="entry name" value="GFO_IDH_MocA"/>
    <property type="match status" value="1"/>
</dbReference>
<dbReference type="PANTHER" id="PTHR43377:SF1">
    <property type="entry name" value="BILIVERDIN REDUCTASE A"/>
    <property type="match status" value="1"/>
</dbReference>
<evidence type="ECO:0000313" key="4">
    <source>
        <dbReference type="Proteomes" id="UP000800082"/>
    </source>
</evidence>
<evidence type="ECO:0000313" key="3">
    <source>
        <dbReference type="EMBL" id="KAF1933363.1"/>
    </source>
</evidence>
<dbReference type="PANTHER" id="PTHR43377">
    <property type="entry name" value="BILIVERDIN REDUCTASE A"/>
    <property type="match status" value="1"/>
</dbReference>
<dbReference type="GO" id="GO:0000166">
    <property type="term" value="F:nucleotide binding"/>
    <property type="evidence" value="ECO:0007669"/>
    <property type="project" value="InterPro"/>
</dbReference>
<dbReference type="SUPFAM" id="SSF55347">
    <property type="entry name" value="Glyceraldehyde-3-phosphate dehydrogenase-like, C-terminal domain"/>
    <property type="match status" value="1"/>
</dbReference>
<dbReference type="SUPFAM" id="SSF51735">
    <property type="entry name" value="NAD(P)-binding Rossmann-fold domains"/>
    <property type="match status" value="1"/>
</dbReference>
<accession>A0A6A5S0H8</accession>
<dbReference type="RefSeq" id="XP_033453611.1">
    <property type="nucleotide sequence ID" value="XM_033590089.1"/>
</dbReference>
<dbReference type="GeneID" id="54347744"/>
<evidence type="ECO:0000259" key="2">
    <source>
        <dbReference type="Pfam" id="PF02894"/>
    </source>
</evidence>
<dbReference type="InterPro" id="IPR004104">
    <property type="entry name" value="Gfo/Idh/MocA-like_OxRdtase_C"/>
</dbReference>
<dbReference type="Gene3D" id="3.30.360.10">
    <property type="entry name" value="Dihydrodipicolinate Reductase, domain 2"/>
    <property type="match status" value="1"/>
</dbReference>
<protein>
    <recommendedName>
        <fullName evidence="5">NAD(P)-binding protein</fullName>
    </recommendedName>
</protein>
<dbReference type="EMBL" id="ML978957">
    <property type="protein sequence ID" value="KAF1933363.1"/>
    <property type="molecule type" value="Genomic_DNA"/>
</dbReference>
<evidence type="ECO:0008006" key="5">
    <source>
        <dbReference type="Google" id="ProtNLM"/>
    </source>
</evidence>
<feature type="domain" description="Gfo/Idh/MocA-like oxidoreductase C-terminal" evidence="2">
    <location>
        <begin position="93"/>
        <end position="299"/>
    </location>
</feature>
<dbReference type="InterPro" id="IPR051450">
    <property type="entry name" value="Gfo/Idh/MocA_Oxidoreductases"/>
</dbReference>
<gene>
    <name evidence="3" type="ORF">M421DRAFT_395380</name>
</gene>
<dbReference type="AlphaFoldDB" id="A0A6A5S0H8"/>
<dbReference type="InterPro" id="IPR036291">
    <property type="entry name" value="NAD(P)-bd_dom_sf"/>
</dbReference>
<dbReference type="Gene3D" id="3.40.50.720">
    <property type="entry name" value="NAD(P)-binding Rossmann-like Domain"/>
    <property type="match status" value="1"/>
</dbReference>
<proteinExistence type="predicted"/>
<organism evidence="3 4">
    <name type="scientific">Didymella exigua CBS 183.55</name>
    <dbReference type="NCBI Taxonomy" id="1150837"/>
    <lineage>
        <taxon>Eukaryota</taxon>
        <taxon>Fungi</taxon>
        <taxon>Dikarya</taxon>
        <taxon>Ascomycota</taxon>
        <taxon>Pezizomycotina</taxon>
        <taxon>Dothideomycetes</taxon>
        <taxon>Pleosporomycetidae</taxon>
        <taxon>Pleosporales</taxon>
        <taxon>Pleosporineae</taxon>
        <taxon>Didymellaceae</taxon>
        <taxon>Didymella</taxon>
    </lineage>
</organism>
<dbReference type="Proteomes" id="UP000800082">
    <property type="component" value="Unassembled WGS sequence"/>
</dbReference>
<dbReference type="InterPro" id="IPR000683">
    <property type="entry name" value="Gfo/Idh/MocA-like_OxRdtase_N"/>
</dbReference>
<name>A0A6A5S0H8_9PLEO</name>
<dbReference type="OrthoDB" id="446809at2759"/>
<feature type="domain" description="Gfo/Idh/MocA-like oxidoreductase N-terminal" evidence="1">
    <location>
        <begin position="17"/>
        <end position="74"/>
    </location>
</feature>